<protein>
    <submittedName>
        <fullName evidence="1">Uncharacterized protein</fullName>
    </submittedName>
</protein>
<dbReference type="EMBL" id="MUZQ01000012">
    <property type="protein sequence ID" value="OWK63471.1"/>
    <property type="molecule type" value="Genomic_DNA"/>
</dbReference>
<name>A0A218VCQ1_9PASE</name>
<proteinExistence type="predicted"/>
<dbReference type="AlphaFoldDB" id="A0A218VCQ1"/>
<reference evidence="1 2" key="1">
    <citation type="submission" date="2017-05" db="EMBL/GenBank/DDBJ databases">
        <title>Genome of assembly of the Bengalese finch, Lonchura striata domestica.</title>
        <authorList>
            <person name="Colquitt B.M."/>
            <person name="Brainard M.S."/>
        </authorList>
    </citation>
    <scope>NUCLEOTIDE SEQUENCE [LARGE SCALE GENOMIC DNA]</scope>
    <source>
        <strain evidence="1">White83orange57</strain>
    </source>
</reference>
<dbReference type="Proteomes" id="UP000197619">
    <property type="component" value="Unassembled WGS sequence"/>
</dbReference>
<evidence type="ECO:0000313" key="2">
    <source>
        <dbReference type="Proteomes" id="UP000197619"/>
    </source>
</evidence>
<organism evidence="1 2">
    <name type="scientific">Lonchura striata</name>
    <name type="common">white-rumped munia</name>
    <dbReference type="NCBI Taxonomy" id="40157"/>
    <lineage>
        <taxon>Eukaryota</taxon>
        <taxon>Metazoa</taxon>
        <taxon>Chordata</taxon>
        <taxon>Craniata</taxon>
        <taxon>Vertebrata</taxon>
        <taxon>Euteleostomi</taxon>
        <taxon>Archelosauria</taxon>
        <taxon>Archosauria</taxon>
        <taxon>Dinosauria</taxon>
        <taxon>Saurischia</taxon>
        <taxon>Theropoda</taxon>
        <taxon>Coelurosauria</taxon>
        <taxon>Aves</taxon>
        <taxon>Neognathae</taxon>
        <taxon>Neoaves</taxon>
        <taxon>Telluraves</taxon>
        <taxon>Australaves</taxon>
        <taxon>Passeriformes</taxon>
        <taxon>Passeroidea</taxon>
        <taxon>Estrildidae</taxon>
        <taxon>Estrildinae</taxon>
        <taxon>Lonchura</taxon>
    </lineage>
</organism>
<comment type="caution">
    <text evidence="1">The sequence shown here is derived from an EMBL/GenBank/DDBJ whole genome shotgun (WGS) entry which is preliminary data.</text>
</comment>
<gene>
    <name evidence="1" type="ORF">RLOC_00007323</name>
</gene>
<sequence length="82" mass="8779">MEIHVGANIRCGADMPWSTSPWSRGMPEVGCDPVGSLCWSRLLAGPVASWSKEPTLEEVCWPRKGTHTGPVCPLKAEPCGSS</sequence>
<evidence type="ECO:0000313" key="1">
    <source>
        <dbReference type="EMBL" id="OWK63471.1"/>
    </source>
</evidence>
<accession>A0A218VCQ1</accession>
<keyword evidence="2" id="KW-1185">Reference proteome</keyword>